<keyword evidence="3" id="KW-1185">Reference proteome</keyword>
<dbReference type="EMBL" id="JAQQPM010000006">
    <property type="protein sequence ID" value="KAK2072429.1"/>
    <property type="molecule type" value="Genomic_DNA"/>
</dbReference>
<comment type="caution">
    <text evidence="2">The sequence shown here is derived from an EMBL/GenBank/DDBJ whole genome shotgun (WGS) entry which is preliminary data.</text>
</comment>
<sequence length="368" mass="40159">MCDPDTTLFTFLLSTLPSINSVTLRGSWDNFSKPYTMERDSRRDRGQWRGCHAFRGIICDGDSMLSQGRDGGLKMGHTYYYYYELDGKTEAHDASMPSTRDEQSDMAVETKNYETLSPASLRRFLAEDASVRERKETEAKLSLTIFQEIVEENEDDDDNFATSAKSEAAPFTILSPPPSMRSHSPSPPSTIVPQCSRSPPTSCQNSLTPTSTPASVYGHKSHFSIDSSCCALSESESESESEFPPPFSHSDDDDDDRLSVKEEDSLPSPSMSSEPENLRSLPRNLGAGLSTYSLPSSSPEDGKLSTSRNATPLGLIGTSGLPTQRSIELPTSNTPLLESPIPHAGFDDLASDLDWVVNAVGPLGSITF</sequence>
<dbReference type="Proteomes" id="UP001217918">
    <property type="component" value="Unassembled WGS sequence"/>
</dbReference>
<protein>
    <submittedName>
        <fullName evidence="2">Uncharacterized protein</fullName>
    </submittedName>
</protein>
<proteinExistence type="predicted"/>
<dbReference type="AlphaFoldDB" id="A0AAD9I890"/>
<feature type="compositionally biased region" description="Low complexity" evidence="1">
    <location>
        <begin position="266"/>
        <end position="275"/>
    </location>
</feature>
<accession>A0AAD9I890</accession>
<evidence type="ECO:0000256" key="1">
    <source>
        <dbReference type="SAM" id="MobiDB-lite"/>
    </source>
</evidence>
<gene>
    <name evidence="2" type="ORF">P8C59_006786</name>
</gene>
<feature type="region of interest" description="Disordered" evidence="1">
    <location>
        <begin position="166"/>
        <end position="216"/>
    </location>
</feature>
<feature type="compositionally biased region" description="Polar residues" evidence="1">
    <location>
        <begin position="191"/>
        <end position="214"/>
    </location>
</feature>
<dbReference type="PANTHER" id="PTHR40625">
    <property type="entry name" value="GTP-BINDING PROTEIN ESDC-RELATED"/>
    <property type="match status" value="1"/>
</dbReference>
<evidence type="ECO:0000313" key="2">
    <source>
        <dbReference type="EMBL" id="KAK2072429.1"/>
    </source>
</evidence>
<organism evidence="2 3">
    <name type="scientific">Phyllachora maydis</name>
    <dbReference type="NCBI Taxonomy" id="1825666"/>
    <lineage>
        <taxon>Eukaryota</taxon>
        <taxon>Fungi</taxon>
        <taxon>Dikarya</taxon>
        <taxon>Ascomycota</taxon>
        <taxon>Pezizomycotina</taxon>
        <taxon>Sordariomycetes</taxon>
        <taxon>Sordariomycetidae</taxon>
        <taxon>Phyllachorales</taxon>
        <taxon>Phyllachoraceae</taxon>
        <taxon>Phyllachora</taxon>
    </lineage>
</organism>
<evidence type="ECO:0000313" key="3">
    <source>
        <dbReference type="Proteomes" id="UP001217918"/>
    </source>
</evidence>
<feature type="region of interest" description="Disordered" evidence="1">
    <location>
        <begin position="231"/>
        <end position="324"/>
    </location>
</feature>
<feature type="compositionally biased region" description="Pro residues" evidence="1">
    <location>
        <begin position="175"/>
        <end position="190"/>
    </location>
</feature>
<feature type="compositionally biased region" description="Polar residues" evidence="1">
    <location>
        <begin position="290"/>
        <end position="310"/>
    </location>
</feature>
<name>A0AAD9I890_9PEZI</name>
<reference evidence="2" key="1">
    <citation type="journal article" date="2023" name="Mol. Plant Microbe Interact.">
        <title>Elucidating the Obligate Nature and Biological Capacity of an Invasive Fungal Corn Pathogen.</title>
        <authorList>
            <person name="MacCready J.S."/>
            <person name="Roggenkamp E.M."/>
            <person name="Gdanetz K."/>
            <person name="Chilvers M.I."/>
        </authorList>
    </citation>
    <scope>NUCLEOTIDE SEQUENCE</scope>
    <source>
        <strain evidence="2">PM02</strain>
    </source>
</reference>
<dbReference type="PANTHER" id="PTHR40625:SF1">
    <property type="entry name" value="AMP-ACTIVATED PROTEIN KINASE GLYCOGEN-BINDING DOMAIN-CONTAINING PROTEIN"/>
    <property type="match status" value="1"/>
</dbReference>